<evidence type="ECO:0000313" key="2">
    <source>
        <dbReference type="EMBL" id="CDP17710.1"/>
    </source>
</evidence>
<dbReference type="Gramene" id="CDP17710">
    <property type="protein sequence ID" value="CDP17710"/>
    <property type="gene ID" value="GSCOC_T00000584001"/>
</dbReference>
<proteinExistence type="predicted"/>
<keyword evidence="3" id="KW-1185">Reference proteome</keyword>
<protein>
    <submittedName>
        <fullName evidence="2">DH200=94 genomic scaffold, scaffold_175</fullName>
    </submittedName>
</protein>
<dbReference type="EMBL" id="HG739259">
    <property type="protein sequence ID" value="CDP17710.1"/>
    <property type="molecule type" value="Genomic_DNA"/>
</dbReference>
<name>A0A068VAA9_COFCA</name>
<sequence length="61" mass="7161">MLSKFDLTQVVEVFVRVTGGKVEAASFSHSQNRPICPLPKENWRRHRKRNRQGLEGPPRYR</sequence>
<organism evidence="2 3">
    <name type="scientific">Coffea canephora</name>
    <name type="common">Robusta coffee</name>
    <dbReference type="NCBI Taxonomy" id="49390"/>
    <lineage>
        <taxon>Eukaryota</taxon>
        <taxon>Viridiplantae</taxon>
        <taxon>Streptophyta</taxon>
        <taxon>Embryophyta</taxon>
        <taxon>Tracheophyta</taxon>
        <taxon>Spermatophyta</taxon>
        <taxon>Magnoliopsida</taxon>
        <taxon>eudicotyledons</taxon>
        <taxon>Gunneridae</taxon>
        <taxon>Pentapetalae</taxon>
        <taxon>asterids</taxon>
        <taxon>lamiids</taxon>
        <taxon>Gentianales</taxon>
        <taxon>Rubiaceae</taxon>
        <taxon>Ixoroideae</taxon>
        <taxon>Gardenieae complex</taxon>
        <taxon>Bertiereae - Coffeeae clade</taxon>
        <taxon>Coffeeae</taxon>
        <taxon>Coffea</taxon>
    </lineage>
</organism>
<dbReference type="AlphaFoldDB" id="A0A068VAA9"/>
<evidence type="ECO:0000256" key="1">
    <source>
        <dbReference type="SAM" id="MobiDB-lite"/>
    </source>
</evidence>
<dbReference type="Proteomes" id="UP000295252">
    <property type="component" value="Unassembled WGS sequence"/>
</dbReference>
<evidence type="ECO:0000313" key="3">
    <source>
        <dbReference type="Proteomes" id="UP000295252"/>
    </source>
</evidence>
<reference evidence="3" key="1">
    <citation type="journal article" date="2014" name="Science">
        <title>The coffee genome provides insight into the convergent evolution of caffeine biosynthesis.</title>
        <authorList>
            <person name="Denoeud F."/>
            <person name="Carretero-Paulet L."/>
            <person name="Dereeper A."/>
            <person name="Droc G."/>
            <person name="Guyot R."/>
            <person name="Pietrella M."/>
            <person name="Zheng C."/>
            <person name="Alberti A."/>
            <person name="Anthony F."/>
            <person name="Aprea G."/>
            <person name="Aury J.M."/>
            <person name="Bento P."/>
            <person name="Bernard M."/>
            <person name="Bocs S."/>
            <person name="Campa C."/>
            <person name="Cenci A."/>
            <person name="Combes M.C."/>
            <person name="Crouzillat D."/>
            <person name="Da Silva C."/>
            <person name="Daddiego L."/>
            <person name="De Bellis F."/>
            <person name="Dussert S."/>
            <person name="Garsmeur O."/>
            <person name="Gayraud T."/>
            <person name="Guignon V."/>
            <person name="Jahn K."/>
            <person name="Jamilloux V."/>
            <person name="Joet T."/>
            <person name="Labadie K."/>
            <person name="Lan T."/>
            <person name="Leclercq J."/>
            <person name="Lepelley M."/>
            <person name="Leroy T."/>
            <person name="Li L.T."/>
            <person name="Librado P."/>
            <person name="Lopez L."/>
            <person name="Munoz A."/>
            <person name="Noel B."/>
            <person name="Pallavicini A."/>
            <person name="Perrotta G."/>
            <person name="Poncet V."/>
            <person name="Pot D."/>
            <person name="Priyono X."/>
            <person name="Rigoreau M."/>
            <person name="Rouard M."/>
            <person name="Rozas J."/>
            <person name="Tranchant-Dubreuil C."/>
            <person name="VanBuren R."/>
            <person name="Zhang Q."/>
            <person name="Andrade A.C."/>
            <person name="Argout X."/>
            <person name="Bertrand B."/>
            <person name="de Kochko A."/>
            <person name="Graziosi G."/>
            <person name="Henry R.J."/>
            <person name="Jayarama X."/>
            <person name="Ming R."/>
            <person name="Nagai C."/>
            <person name="Rounsley S."/>
            <person name="Sankoff D."/>
            <person name="Giuliano G."/>
            <person name="Albert V.A."/>
            <person name="Wincker P."/>
            <person name="Lashermes P."/>
        </authorList>
    </citation>
    <scope>NUCLEOTIDE SEQUENCE [LARGE SCALE GENOMIC DNA]</scope>
    <source>
        <strain evidence="3">cv. DH200-94</strain>
    </source>
</reference>
<accession>A0A068VAA9</accession>
<dbReference type="InParanoid" id="A0A068VAA9"/>
<gene>
    <name evidence="2" type="ORF">GSCOC_T00000584001</name>
</gene>
<feature type="region of interest" description="Disordered" evidence="1">
    <location>
        <begin position="26"/>
        <end position="61"/>
    </location>
</feature>